<feature type="transmembrane region" description="Helical" evidence="1">
    <location>
        <begin position="79"/>
        <end position="96"/>
    </location>
</feature>
<feature type="transmembrane region" description="Helical" evidence="1">
    <location>
        <begin position="51"/>
        <end position="72"/>
    </location>
</feature>
<comment type="caution">
    <text evidence="2">The sequence shown here is derived from an EMBL/GenBank/DDBJ whole genome shotgun (WGS) entry which is preliminary data.</text>
</comment>
<proteinExistence type="predicted"/>
<protein>
    <recommendedName>
        <fullName evidence="4">SPW repeat-containing protein</fullName>
    </recommendedName>
</protein>
<keyword evidence="1" id="KW-1133">Transmembrane helix</keyword>
<gene>
    <name evidence="2" type="ORF">ACFPH8_08525</name>
</gene>
<feature type="transmembrane region" description="Helical" evidence="1">
    <location>
        <begin position="20"/>
        <end position="39"/>
    </location>
</feature>
<sequence length="133" mass="14508">MENENANLNTPKQRHGCVTAWLILMIVVNAITALSYLIAGDSVSESFPGSVSNFTLIILALLGIANVIFAVLLFQWNKLGFWGFLSTSLVALLINLSIGIPIGQSLLGLLGIVILYAVLQIKREHVPAWDYLE</sequence>
<reference evidence="3" key="1">
    <citation type="journal article" date="2019" name="Int. J. Syst. Evol. Microbiol.">
        <title>The Global Catalogue of Microorganisms (GCM) 10K type strain sequencing project: providing services to taxonomists for standard genome sequencing and annotation.</title>
        <authorList>
            <consortium name="The Broad Institute Genomics Platform"/>
            <consortium name="The Broad Institute Genome Sequencing Center for Infectious Disease"/>
            <person name="Wu L."/>
            <person name="Ma J."/>
        </authorList>
    </citation>
    <scope>NUCLEOTIDE SEQUENCE [LARGE SCALE GENOMIC DNA]</scope>
    <source>
        <strain evidence="3">JCM 17978</strain>
    </source>
</reference>
<organism evidence="2 3">
    <name type="scientific">Bizionia hallyeonensis</name>
    <dbReference type="NCBI Taxonomy" id="1123757"/>
    <lineage>
        <taxon>Bacteria</taxon>
        <taxon>Pseudomonadati</taxon>
        <taxon>Bacteroidota</taxon>
        <taxon>Flavobacteriia</taxon>
        <taxon>Flavobacteriales</taxon>
        <taxon>Flavobacteriaceae</taxon>
        <taxon>Bizionia</taxon>
    </lineage>
</organism>
<keyword evidence="3" id="KW-1185">Reference proteome</keyword>
<dbReference type="Proteomes" id="UP001596162">
    <property type="component" value="Unassembled WGS sequence"/>
</dbReference>
<evidence type="ECO:0008006" key="4">
    <source>
        <dbReference type="Google" id="ProtNLM"/>
    </source>
</evidence>
<keyword evidence="1" id="KW-0472">Membrane</keyword>
<keyword evidence="1" id="KW-0812">Transmembrane</keyword>
<dbReference type="RefSeq" id="WP_248395198.1">
    <property type="nucleotide sequence ID" value="NZ_JBHSLA010000003.1"/>
</dbReference>
<dbReference type="EMBL" id="JBHSLA010000003">
    <property type="protein sequence ID" value="MFC5195367.1"/>
    <property type="molecule type" value="Genomic_DNA"/>
</dbReference>
<evidence type="ECO:0000256" key="1">
    <source>
        <dbReference type="SAM" id="Phobius"/>
    </source>
</evidence>
<evidence type="ECO:0000313" key="3">
    <source>
        <dbReference type="Proteomes" id="UP001596162"/>
    </source>
</evidence>
<name>A0ABW0C5T0_9FLAO</name>
<accession>A0ABW0C5T0</accession>
<evidence type="ECO:0000313" key="2">
    <source>
        <dbReference type="EMBL" id="MFC5195367.1"/>
    </source>
</evidence>
<feature type="transmembrane region" description="Helical" evidence="1">
    <location>
        <begin position="102"/>
        <end position="119"/>
    </location>
</feature>